<dbReference type="FunFam" id="3.30.160.60:FF:000145">
    <property type="entry name" value="Zinc finger protein 574"/>
    <property type="match status" value="1"/>
</dbReference>
<sequence length="833" mass="93794">MHNSCLSKCPQTESSSYLTVFELTPKTGKTAHYCFISTLLITAQEKTRIFPLGINGMSENKPSAVNGEDTMTHLKRNHAQSVLSSLNQQRAAGKFCDATLNVGDGVVHLAHRNILACFSELFQQLNSPAATCTEICLQECPSDGLELLLNFLYTGELKLDLDNLDKVQHAAASLCVPEALVLCQQFQRTPADPVPVKRKRGRPRKTQSDTTSHCSVKEEEKVHTDTKKEFGINTDSATINVAATTATTTTRSGRVVKGPRRLVTDESPSTDLIACENTSKQAENIPAETESCDVVDNQSPHQPAGKTEIADLQIAINDSSVRQENEAAEEDDDIGEFEPITEGSDEEYVPIAEPASSSTASSTARRRNVQSKTMKNEKEETVEEDSKKDSVQCPVCEKSFKSKYYLKVHNRRHTGEKPFGCLKCGKKYFRKENLLIHEIRNCDKVMTYKCSMCSSTFNTKEQLRLHIVSHTGYMPHKCSLCPEQFMYKKNLTLHMMKIHSYPKPHACPQCPKTFLTRTELRVHEAAKHRGEKPFVCEECGHRASSRNGLQMHIKAIHRNERPFVCTLCGHAFSQKNNLNMHMRIHSGEKPYQCHLCGKTFRTQASLDKHHRTHTGERPFSCDICEQRFTEKGALVRHKASKHEEGRPHCCHICGKTFKAKEQLNVHLRRHKGMRKFECSDCGYRFTRQAHLRRHVQIHKRTENYNPRQRKLRNMVVQDINESLGDSDSSETTGAPLTTEETEYVQDTSDNKEPANQGTDDSPGLSSSCIVRVEIGSSDEVMEVVVPDQNLVCAEAAENFSVPDVMQQTQLVTEEFESTVDMEGIENISERNED</sequence>
<evidence type="ECO:0000256" key="7">
    <source>
        <dbReference type="ARBA" id="ARBA00023015"/>
    </source>
</evidence>
<evidence type="ECO:0000256" key="2">
    <source>
        <dbReference type="ARBA" id="ARBA00006991"/>
    </source>
</evidence>
<accession>A0AAV6SRM4</accession>
<protein>
    <submittedName>
        <fullName evidence="15">Telomere zinc finger-associated protein-like</fullName>
    </submittedName>
</protein>
<feature type="domain" description="C2H2-type" evidence="14">
    <location>
        <begin position="648"/>
        <end position="675"/>
    </location>
</feature>
<evidence type="ECO:0000259" key="13">
    <source>
        <dbReference type="PROSITE" id="PS50097"/>
    </source>
</evidence>
<evidence type="ECO:0000256" key="9">
    <source>
        <dbReference type="ARBA" id="ARBA00023163"/>
    </source>
</evidence>
<dbReference type="FunFam" id="3.30.160.60:FF:002731">
    <property type="entry name" value="Zinc finger and BTB domain containing 48"/>
    <property type="match status" value="1"/>
</dbReference>
<dbReference type="InterPro" id="IPR013087">
    <property type="entry name" value="Znf_C2H2_type"/>
</dbReference>
<keyword evidence="7" id="KW-0805">Transcription regulation</keyword>
<feature type="domain" description="C2H2-type" evidence="14">
    <location>
        <begin position="676"/>
        <end position="703"/>
    </location>
</feature>
<feature type="domain" description="C2H2-type" evidence="14">
    <location>
        <begin position="476"/>
        <end position="504"/>
    </location>
</feature>
<feature type="domain" description="C2H2-type" evidence="14">
    <location>
        <begin position="448"/>
        <end position="475"/>
    </location>
</feature>
<dbReference type="Proteomes" id="UP000693946">
    <property type="component" value="Linkage Group LG11"/>
</dbReference>
<feature type="domain" description="C2H2-type" evidence="14">
    <location>
        <begin position="505"/>
        <end position="533"/>
    </location>
</feature>
<evidence type="ECO:0000256" key="11">
    <source>
        <dbReference type="PROSITE-ProRule" id="PRU00042"/>
    </source>
</evidence>
<feature type="region of interest" description="Disordered" evidence="12">
    <location>
        <begin position="721"/>
        <end position="766"/>
    </location>
</feature>
<dbReference type="GO" id="GO:0005694">
    <property type="term" value="C:chromosome"/>
    <property type="evidence" value="ECO:0007669"/>
    <property type="project" value="UniProtKB-ARBA"/>
</dbReference>
<proteinExistence type="inferred from homology"/>
<keyword evidence="8" id="KW-0238">DNA-binding</keyword>
<dbReference type="FunFam" id="3.30.160.60:FF:000809">
    <property type="entry name" value="Zinc finger and BTB domain-containing 48"/>
    <property type="match status" value="1"/>
</dbReference>
<dbReference type="GO" id="GO:0008270">
    <property type="term" value="F:zinc ion binding"/>
    <property type="evidence" value="ECO:0007669"/>
    <property type="project" value="UniProtKB-KW"/>
</dbReference>
<dbReference type="FunFam" id="3.30.160.60:FF:003287">
    <property type="entry name" value="Zgc:113343"/>
    <property type="match status" value="1"/>
</dbReference>
<evidence type="ECO:0000259" key="14">
    <source>
        <dbReference type="PROSITE" id="PS50157"/>
    </source>
</evidence>
<feature type="domain" description="C2H2-type" evidence="14">
    <location>
        <begin position="534"/>
        <end position="562"/>
    </location>
</feature>
<comment type="similarity">
    <text evidence="2">Belongs to the krueppel C2H2-type zinc-finger protein family.</text>
</comment>
<reference evidence="15 16" key="1">
    <citation type="journal article" date="2021" name="Sci. Rep.">
        <title>Chromosome anchoring in Senegalese sole (Solea senegalensis) reveals sex-associated markers and genome rearrangements in flatfish.</title>
        <authorList>
            <person name="Guerrero-Cozar I."/>
            <person name="Gomez-Garrido J."/>
            <person name="Berbel C."/>
            <person name="Martinez-Blanch J.F."/>
            <person name="Alioto T."/>
            <person name="Claros M.G."/>
            <person name="Gagnaire P.A."/>
            <person name="Manchado M."/>
        </authorList>
    </citation>
    <scope>NUCLEOTIDE SEQUENCE [LARGE SCALE GENOMIC DNA]</scope>
    <source>
        <strain evidence="15">Sse05_10M</strain>
    </source>
</reference>
<feature type="region of interest" description="Disordered" evidence="12">
    <location>
        <begin position="193"/>
        <end position="213"/>
    </location>
</feature>
<keyword evidence="4" id="KW-0677">Repeat</keyword>
<dbReference type="FunFam" id="3.30.160.60:FF:001117">
    <property type="entry name" value="Zinc finger and BTB domain containing 48"/>
    <property type="match status" value="1"/>
</dbReference>
<comment type="subcellular location">
    <subcellularLocation>
        <location evidence="1">Nucleus</location>
    </subcellularLocation>
</comment>
<evidence type="ECO:0000313" key="16">
    <source>
        <dbReference type="Proteomes" id="UP000693946"/>
    </source>
</evidence>
<evidence type="ECO:0000256" key="4">
    <source>
        <dbReference type="ARBA" id="ARBA00022737"/>
    </source>
</evidence>
<feature type="domain" description="C2H2-type" evidence="14">
    <location>
        <begin position="619"/>
        <end position="647"/>
    </location>
</feature>
<organism evidence="15 16">
    <name type="scientific">Solea senegalensis</name>
    <name type="common">Senegalese sole</name>
    <dbReference type="NCBI Taxonomy" id="28829"/>
    <lineage>
        <taxon>Eukaryota</taxon>
        <taxon>Metazoa</taxon>
        <taxon>Chordata</taxon>
        <taxon>Craniata</taxon>
        <taxon>Vertebrata</taxon>
        <taxon>Euteleostomi</taxon>
        <taxon>Actinopterygii</taxon>
        <taxon>Neopterygii</taxon>
        <taxon>Teleostei</taxon>
        <taxon>Neoteleostei</taxon>
        <taxon>Acanthomorphata</taxon>
        <taxon>Carangaria</taxon>
        <taxon>Pleuronectiformes</taxon>
        <taxon>Pleuronectoidei</taxon>
        <taxon>Soleidae</taxon>
        <taxon>Solea</taxon>
    </lineage>
</organism>
<evidence type="ECO:0000256" key="8">
    <source>
        <dbReference type="ARBA" id="ARBA00023125"/>
    </source>
</evidence>
<keyword evidence="6" id="KW-0862">Zinc</keyword>
<dbReference type="PROSITE" id="PS00028">
    <property type="entry name" value="ZINC_FINGER_C2H2_1"/>
    <property type="match status" value="9"/>
</dbReference>
<dbReference type="FunFam" id="3.30.160.60:FF:000100">
    <property type="entry name" value="Zinc finger 45-like"/>
    <property type="match status" value="1"/>
</dbReference>
<dbReference type="AlphaFoldDB" id="A0AAV6SRM4"/>
<dbReference type="Pfam" id="PF00651">
    <property type="entry name" value="BTB"/>
    <property type="match status" value="1"/>
</dbReference>
<keyword evidence="5 11" id="KW-0863">Zinc-finger</keyword>
<feature type="domain" description="C2H2-type" evidence="14">
    <location>
        <begin position="563"/>
        <end position="590"/>
    </location>
</feature>
<dbReference type="FunFam" id="3.30.160.60:FF:001732">
    <property type="entry name" value="Zgc:162936"/>
    <property type="match status" value="1"/>
</dbReference>
<feature type="compositionally biased region" description="Basic and acidic residues" evidence="12">
    <location>
        <begin position="374"/>
        <end position="386"/>
    </location>
</feature>
<dbReference type="SMART" id="SM00225">
    <property type="entry name" value="BTB"/>
    <property type="match status" value="1"/>
</dbReference>
<feature type="compositionally biased region" description="Basic residues" evidence="12">
    <location>
        <begin position="196"/>
        <end position="205"/>
    </location>
</feature>
<feature type="domain" description="BTB" evidence="13">
    <location>
        <begin position="96"/>
        <end position="161"/>
    </location>
</feature>
<comment type="caution">
    <text evidence="15">The sequence shown here is derived from an EMBL/GenBank/DDBJ whole genome shotgun (WGS) entry which is preliminary data.</text>
</comment>
<dbReference type="PANTHER" id="PTHR24393:SF15">
    <property type="entry name" value="IP01243P-RELATED"/>
    <property type="match status" value="1"/>
</dbReference>
<evidence type="ECO:0000256" key="12">
    <source>
        <dbReference type="SAM" id="MobiDB-lite"/>
    </source>
</evidence>
<feature type="domain" description="C2H2-type" evidence="14">
    <location>
        <begin position="391"/>
        <end position="418"/>
    </location>
</feature>
<feature type="compositionally biased region" description="Polar residues" evidence="12">
    <location>
        <begin position="753"/>
        <end position="766"/>
    </location>
</feature>
<keyword evidence="16" id="KW-1185">Reference proteome</keyword>
<dbReference type="SMART" id="SM00355">
    <property type="entry name" value="ZnF_C2H2"/>
    <property type="match status" value="11"/>
</dbReference>
<evidence type="ECO:0000256" key="5">
    <source>
        <dbReference type="ARBA" id="ARBA00022771"/>
    </source>
</evidence>
<dbReference type="GO" id="GO:0000978">
    <property type="term" value="F:RNA polymerase II cis-regulatory region sequence-specific DNA binding"/>
    <property type="evidence" value="ECO:0007669"/>
    <property type="project" value="TreeGrafter"/>
</dbReference>
<evidence type="ECO:0000256" key="6">
    <source>
        <dbReference type="ARBA" id="ARBA00022833"/>
    </source>
</evidence>
<evidence type="ECO:0000256" key="1">
    <source>
        <dbReference type="ARBA" id="ARBA00004123"/>
    </source>
</evidence>
<dbReference type="InterPro" id="IPR000210">
    <property type="entry name" value="BTB/POZ_dom"/>
</dbReference>
<evidence type="ECO:0000313" key="15">
    <source>
        <dbReference type="EMBL" id="KAG7519647.1"/>
    </source>
</evidence>
<dbReference type="PROSITE" id="PS50097">
    <property type="entry name" value="BTB"/>
    <property type="match status" value="1"/>
</dbReference>
<name>A0AAV6SRM4_SOLSE</name>
<keyword evidence="3" id="KW-0479">Metal-binding</keyword>
<keyword evidence="9" id="KW-0804">Transcription</keyword>
<dbReference type="PROSITE" id="PS50157">
    <property type="entry name" value="ZINC_FINGER_C2H2_2"/>
    <property type="match status" value="10"/>
</dbReference>
<feature type="compositionally biased region" description="Polar residues" evidence="12">
    <location>
        <begin position="721"/>
        <end position="735"/>
    </location>
</feature>
<feature type="compositionally biased region" description="Acidic residues" evidence="12">
    <location>
        <begin position="326"/>
        <end position="336"/>
    </location>
</feature>
<dbReference type="Pfam" id="PF00096">
    <property type="entry name" value="zf-C2H2"/>
    <property type="match status" value="7"/>
</dbReference>
<dbReference type="GO" id="GO:0005634">
    <property type="term" value="C:nucleus"/>
    <property type="evidence" value="ECO:0007669"/>
    <property type="project" value="UniProtKB-SubCell"/>
</dbReference>
<keyword evidence="10" id="KW-0539">Nucleus</keyword>
<dbReference type="EMBL" id="JAGKHQ010000003">
    <property type="protein sequence ID" value="KAG7519647.1"/>
    <property type="molecule type" value="Genomic_DNA"/>
</dbReference>
<feature type="region of interest" description="Disordered" evidence="12">
    <location>
        <begin position="321"/>
        <end position="386"/>
    </location>
</feature>
<evidence type="ECO:0000256" key="10">
    <source>
        <dbReference type="ARBA" id="ARBA00023242"/>
    </source>
</evidence>
<gene>
    <name evidence="15" type="ORF">JOB18_012528</name>
</gene>
<dbReference type="PANTHER" id="PTHR24393">
    <property type="entry name" value="ZINC FINGER PROTEIN"/>
    <property type="match status" value="1"/>
</dbReference>
<dbReference type="GO" id="GO:0001228">
    <property type="term" value="F:DNA-binding transcription activator activity, RNA polymerase II-specific"/>
    <property type="evidence" value="ECO:0007669"/>
    <property type="project" value="TreeGrafter"/>
</dbReference>
<feature type="domain" description="C2H2-type" evidence="14">
    <location>
        <begin position="591"/>
        <end position="618"/>
    </location>
</feature>
<evidence type="ECO:0000256" key="3">
    <source>
        <dbReference type="ARBA" id="ARBA00022723"/>
    </source>
</evidence>